<evidence type="ECO:0000313" key="9">
    <source>
        <dbReference type="EMBL" id="KAI8038738.1"/>
    </source>
</evidence>
<dbReference type="GO" id="GO:0046872">
    <property type="term" value="F:metal ion binding"/>
    <property type="evidence" value="ECO:0007669"/>
    <property type="project" value="UniProtKB-KW"/>
</dbReference>
<organism evidence="9 10">
    <name type="scientific">Drosophila gunungcola</name>
    <name type="common">fruit fly</name>
    <dbReference type="NCBI Taxonomy" id="103775"/>
    <lineage>
        <taxon>Eukaryota</taxon>
        <taxon>Metazoa</taxon>
        <taxon>Ecdysozoa</taxon>
        <taxon>Arthropoda</taxon>
        <taxon>Hexapoda</taxon>
        <taxon>Insecta</taxon>
        <taxon>Pterygota</taxon>
        <taxon>Neoptera</taxon>
        <taxon>Endopterygota</taxon>
        <taxon>Diptera</taxon>
        <taxon>Brachycera</taxon>
        <taxon>Muscomorpha</taxon>
        <taxon>Ephydroidea</taxon>
        <taxon>Drosophilidae</taxon>
        <taxon>Drosophila</taxon>
        <taxon>Sophophora</taxon>
    </lineage>
</organism>
<keyword evidence="5" id="KW-0479">Metal-binding</keyword>
<evidence type="ECO:0000256" key="2">
    <source>
        <dbReference type="ARBA" id="ARBA00004123"/>
    </source>
</evidence>
<keyword evidence="10" id="KW-1185">Reference proteome</keyword>
<evidence type="ECO:0000256" key="1">
    <source>
        <dbReference type="ARBA" id="ARBA00001968"/>
    </source>
</evidence>
<evidence type="ECO:0000256" key="3">
    <source>
        <dbReference type="ARBA" id="ARBA00006958"/>
    </source>
</evidence>
<dbReference type="InterPro" id="IPR045249">
    <property type="entry name" value="HARBI1-like"/>
</dbReference>
<comment type="subcellular location">
    <subcellularLocation>
        <location evidence="2">Nucleus</location>
    </subcellularLocation>
</comment>
<keyword evidence="7" id="KW-0539">Nucleus</keyword>
<dbReference type="OrthoDB" id="7847210at2759"/>
<reference evidence="9" key="1">
    <citation type="journal article" date="2023" name="Genome Biol. Evol.">
        <title>Long-read-based Genome Assembly of Drosophila gunungcola Reveals Fewer Chemosensory Genes in Flower-breeding Species.</title>
        <authorList>
            <person name="Negi A."/>
            <person name="Liao B.Y."/>
            <person name="Yeh S.D."/>
        </authorList>
    </citation>
    <scope>NUCLEOTIDE SEQUENCE</scope>
    <source>
        <strain evidence="9">Sukarami</strain>
    </source>
</reference>
<proteinExistence type="inferred from homology"/>
<dbReference type="PANTHER" id="PTHR22930:SF269">
    <property type="entry name" value="NUCLEASE HARBI1-LIKE PROTEIN"/>
    <property type="match status" value="1"/>
</dbReference>
<keyword evidence="6" id="KW-0378">Hydrolase</keyword>
<evidence type="ECO:0000256" key="4">
    <source>
        <dbReference type="ARBA" id="ARBA00022722"/>
    </source>
</evidence>
<dbReference type="InterPro" id="IPR027806">
    <property type="entry name" value="HARBI1_dom"/>
</dbReference>
<evidence type="ECO:0000256" key="6">
    <source>
        <dbReference type="ARBA" id="ARBA00022801"/>
    </source>
</evidence>
<dbReference type="GO" id="GO:0005634">
    <property type="term" value="C:nucleus"/>
    <property type="evidence" value="ECO:0007669"/>
    <property type="project" value="UniProtKB-SubCell"/>
</dbReference>
<comment type="similarity">
    <text evidence="3">Belongs to the HARBI1 family.</text>
</comment>
<evidence type="ECO:0000313" key="10">
    <source>
        <dbReference type="Proteomes" id="UP001059596"/>
    </source>
</evidence>
<feature type="domain" description="DDE Tnp4" evidence="8">
    <location>
        <begin position="178"/>
        <end position="340"/>
    </location>
</feature>
<dbReference type="EMBL" id="JAMKOV010000007">
    <property type="protein sequence ID" value="KAI8038738.1"/>
    <property type="molecule type" value="Genomic_DNA"/>
</dbReference>
<comment type="caution">
    <text evidence="9">The sequence shown here is derived from an EMBL/GenBank/DDBJ whole genome shotgun (WGS) entry which is preliminary data.</text>
</comment>
<dbReference type="Pfam" id="PF13359">
    <property type="entry name" value="DDE_Tnp_4"/>
    <property type="match status" value="1"/>
</dbReference>
<protein>
    <recommendedName>
        <fullName evidence="8">DDE Tnp4 domain-containing protein</fullName>
    </recommendedName>
</protein>
<comment type="cofactor">
    <cofactor evidence="1">
        <name>a divalent metal cation</name>
        <dbReference type="ChEBI" id="CHEBI:60240"/>
    </cofactor>
</comment>
<dbReference type="Proteomes" id="UP001059596">
    <property type="component" value="Unassembled WGS sequence"/>
</dbReference>
<dbReference type="PANTHER" id="PTHR22930">
    <property type="match status" value="1"/>
</dbReference>
<name>A0A9P9YLE6_9MUSC</name>
<sequence length="393" mass="45308">MDILLLKRIETNAIMAAVATALLINDKDNKKRPRSCWVNPFLKERSKKGRFSTHFENLKQSPSTFFENFHMSFALFQELCSKMEPSLAPKVFSRPDSIRPHEKLALVLEYLASGDNQSHIASSYRISKQRIGPIIESVCVELCKQLKHEMPAWTKELMLKSAEDFENIWCFPNCVGAIDGKHVSIKAPARSGCEFNSNKGNHSLVIMAVSDAKYRFTYLDIEAYGSESDINAFTHCKLGKAILLDQLNFPDDKPRNEVMLPYYLVADDAFPLSKRIMKPYTSKNLTRKELVFNNRLGRARRVVDRAFGILSLKWKAVHRTNLCHPDRTKNIITACCLLHNYVLRRSPMEYEVSQHKVLDSLPEEFIQFRDRVQDYPKYVRDNVKDFVNSFEGT</sequence>
<gene>
    <name evidence="9" type="ORF">M5D96_008646</name>
</gene>
<dbReference type="GO" id="GO:0004518">
    <property type="term" value="F:nuclease activity"/>
    <property type="evidence" value="ECO:0007669"/>
    <property type="project" value="UniProtKB-KW"/>
</dbReference>
<keyword evidence="4" id="KW-0540">Nuclease</keyword>
<accession>A0A9P9YLE6</accession>
<evidence type="ECO:0000259" key="8">
    <source>
        <dbReference type="Pfam" id="PF13359"/>
    </source>
</evidence>
<evidence type="ECO:0000256" key="5">
    <source>
        <dbReference type="ARBA" id="ARBA00022723"/>
    </source>
</evidence>
<dbReference type="AlphaFoldDB" id="A0A9P9YLE6"/>
<evidence type="ECO:0000256" key="7">
    <source>
        <dbReference type="ARBA" id="ARBA00023242"/>
    </source>
</evidence>
<dbReference type="GO" id="GO:0016787">
    <property type="term" value="F:hydrolase activity"/>
    <property type="evidence" value="ECO:0007669"/>
    <property type="project" value="UniProtKB-KW"/>
</dbReference>